<evidence type="ECO:0000256" key="4">
    <source>
        <dbReference type="ARBA" id="ARBA00022448"/>
    </source>
</evidence>
<feature type="domain" description="Amino acid transporter transmembrane" evidence="11">
    <location>
        <begin position="98"/>
        <end position="497"/>
    </location>
</feature>
<reference evidence="14 15" key="1">
    <citation type="submission" date="2023-09" db="EMBL/GenBank/DDBJ databases">
        <title>Pangenome analysis of Batrachochytrium dendrobatidis and related Chytrids.</title>
        <authorList>
            <person name="Yacoub M.N."/>
            <person name="Stajich J.E."/>
            <person name="James T.Y."/>
        </authorList>
    </citation>
    <scope>NUCLEOTIDE SEQUENCE [LARGE SCALE GENOMIC DNA]</scope>
    <source>
        <strain evidence="14 15">JEL0888</strain>
    </source>
</reference>
<dbReference type="InterPro" id="IPR036390">
    <property type="entry name" value="WH_DNA-bd_sf"/>
</dbReference>
<feature type="domain" description="Rad21/Rec8-like protein N-terminal" evidence="13">
    <location>
        <begin position="515"/>
        <end position="611"/>
    </location>
</feature>
<feature type="transmembrane region" description="Helical" evidence="10">
    <location>
        <begin position="322"/>
        <end position="348"/>
    </location>
</feature>
<dbReference type="InterPro" id="IPR006910">
    <property type="entry name" value="Rad21_Rec8_N"/>
</dbReference>
<dbReference type="InterPro" id="IPR013057">
    <property type="entry name" value="AA_transpt_TM"/>
</dbReference>
<feature type="compositionally biased region" description="Gly residues" evidence="9">
    <location>
        <begin position="1083"/>
        <end position="1106"/>
    </location>
</feature>
<evidence type="ECO:0000256" key="8">
    <source>
        <dbReference type="ARBA" id="ARBA00023136"/>
    </source>
</evidence>
<evidence type="ECO:0000256" key="9">
    <source>
        <dbReference type="SAM" id="MobiDB-lite"/>
    </source>
</evidence>
<dbReference type="EMBL" id="JADGIZ020000001">
    <property type="protein sequence ID" value="KAL2920241.1"/>
    <property type="molecule type" value="Genomic_DNA"/>
</dbReference>
<evidence type="ECO:0000313" key="14">
    <source>
        <dbReference type="EMBL" id="KAL2920241.1"/>
    </source>
</evidence>
<keyword evidence="4" id="KW-0813">Transport</keyword>
<feature type="region of interest" description="Disordered" evidence="9">
    <location>
        <begin position="1045"/>
        <end position="1124"/>
    </location>
</feature>
<feature type="region of interest" description="Disordered" evidence="9">
    <location>
        <begin position="671"/>
        <end position="745"/>
    </location>
</feature>
<evidence type="ECO:0000256" key="2">
    <source>
        <dbReference type="ARBA" id="ARBA00008066"/>
    </source>
</evidence>
<proteinExistence type="inferred from homology"/>
<comment type="similarity">
    <text evidence="3">Belongs to the rad21 family.</text>
</comment>
<evidence type="ECO:0000256" key="6">
    <source>
        <dbReference type="ARBA" id="ARBA00022970"/>
    </source>
</evidence>
<feature type="transmembrane region" description="Helical" evidence="10">
    <location>
        <begin position="280"/>
        <end position="302"/>
    </location>
</feature>
<keyword evidence="6" id="KW-0029">Amino-acid transport</keyword>
<comment type="similarity">
    <text evidence="2">Belongs to the amino acid/polyamine transporter 2 family.</text>
</comment>
<feature type="domain" description="Rad21/Rec8-like protein C-terminal eukaryotic" evidence="12">
    <location>
        <begin position="1184"/>
        <end position="1219"/>
    </location>
</feature>
<dbReference type="PANTHER" id="PTHR22950">
    <property type="entry name" value="AMINO ACID TRANSPORTER"/>
    <property type="match status" value="1"/>
</dbReference>
<name>A0ABR4NL46_9FUNG</name>
<dbReference type="Pfam" id="PF04825">
    <property type="entry name" value="Rad21_Rec8_N"/>
    <property type="match status" value="1"/>
</dbReference>
<dbReference type="InterPro" id="IPR006909">
    <property type="entry name" value="Rad21/Rec8_C_eu"/>
</dbReference>
<organism evidence="14 15">
    <name type="scientific">Polyrhizophydium stewartii</name>
    <dbReference type="NCBI Taxonomy" id="2732419"/>
    <lineage>
        <taxon>Eukaryota</taxon>
        <taxon>Fungi</taxon>
        <taxon>Fungi incertae sedis</taxon>
        <taxon>Chytridiomycota</taxon>
        <taxon>Chytridiomycota incertae sedis</taxon>
        <taxon>Chytridiomycetes</taxon>
        <taxon>Rhizophydiales</taxon>
        <taxon>Rhizophydiales incertae sedis</taxon>
        <taxon>Polyrhizophydium</taxon>
    </lineage>
</organism>
<evidence type="ECO:0000256" key="5">
    <source>
        <dbReference type="ARBA" id="ARBA00022692"/>
    </source>
</evidence>
<keyword evidence="15" id="KW-1185">Reference proteome</keyword>
<sequence>MTVPTHTPRSAGSAAHAGGGGQGGDGDDDDDDDDDDSFEGDFGDADALMHDSIASGVRSRSPGGASTGSGVGGLLADRSSSRIGSDAELPRWARHDEGSTVWDAAFNFTNSIVGAGIIGLPYAFLQSGFVSGLVLLVGLAWLVDWTVLLLVHDAKLAGQSTYQGLIAHCFGKRGLIAVSVFQFVFAYGAMCAYTVIIGDTLPTALAHLLPSGSLLHGLVSSRSTMITLCTLFVSLPLSMLRDISGLSKTSAVSLLMILFIVIAVAVEAFQAPAASRGDPLLVWTVLRGGIFQAIGVISFAFVCHHNTLMIYGSLKKPTMDRFAVVTHLSTGSSLLLCIVLACGGYAAFTDKTRANILMNLDPDSWLVNVARLFFGMNMFLTFPLECFVCREVVFNYWFMDESAMHEDVSHRASGAQHVAVTLALVLSSLAIALSTCSLGFVLELTGGLAATVLAYILPAACFLKLASGPVLSAKKLGPVLCIGFGFAVMCLSTVLSIRTFLLEPADRKARPKWTMYFSHDVLSSRKKNSLAVVWLAATLGERSSYKKLGRKEVNGVNVIQACSNLMMGVARVHAHQTTFFYGDVNSVFLRLKRAFSPLQKEDIDLAVDEARPEQITVSEPVDDLLLEPYSVTAMLALGAQAGRVDYSESAYLSFGSGGSNRRATLLTPEQLHSNGLDGSSSAGGGASYGSANGSVSLPGNLHADMPDTPLAARGRQSLTGGRDGNRPETGSVASGPISSTQRSKVALTLPQDPLSAELSAGAGAGDAIDLLMPEFEGMQQDDFDLFADFPTEMHQKQDAGPDPMFMIDDNFDFGFEEPQPQRSQDDVWVAVPVAQNGAAPDRQGSGGGANAAATLKSKQVHRKRNLFDEAISLPDEEIARQACARTSVQRRANETRAPWRADHSYVVQLMRESELPTCLGDFWDTAVLGYFDQAASSPQKRIRIAEAVEQAERGRSKARKTRRGQADIAGSSQADVAGVAQFDYDNFDIGLVDPYPDAFEMGRDANAAGVEAGVSPKAAMPWHVPSVTGSTVSGQSGAVLVHRRGGVRADPGSGRADARSRKMRETFSSLGDLDTPLRRVSTGGAGVGGVGGEHGASLPGSGGFSANGGDSSAENPFAGGDSPGAAVYDLPVGGTSPERREAEALSDSSSSREAAAFLGYIRSIMSQARTDTVNLFDILEHVHSRAVASQAFFNVLDLATKALVRVQQDEPHGDVQIRLARM</sequence>
<evidence type="ECO:0000313" key="15">
    <source>
        <dbReference type="Proteomes" id="UP001527925"/>
    </source>
</evidence>
<accession>A0ABR4NL46</accession>
<evidence type="ECO:0008006" key="16">
    <source>
        <dbReference type="Google" id="ProtNLM"/>
    </source>
</evidence>
<feature type="transmembrane region" description="Helical" evidence="10">
    <location>
        <begin position="218"/>
        <end position="240"/>
    </location>
</feature>
<feature type="region of interest" description="Disordered" evidence="9">
    <location>
        <begin position="1"/>
        <end position="44"/>
    </location>
</feature>
<keyword evidence="8 10" id="KW-0472">Membrane</keyword>
<evidence type="ECO:0000256" key="3">
    <source>
        <dbReference type="ARBA" id="ARBA00009870"/>
    </source>
</evidence>
<keyword evidence="7 10" id="KW-1133">Transmembrane helix</keyword>
<dbReference type="Gene3D" id="1.10.10.580">
    <property type="entry name" value="Structural maintenance of chromosome 1. Chain E"/>
    <property type="match status" value="1"/>
</dbReference>
<evidence type="ECO:0000256" key="7">
    <source>
        <dbReference type="ARBA" id="ARBA00022989"/>
    </source>
</evidence>
<comment type="caution">
    <text evidence="14">The sequence shown here is derived from an EMBL/GenBank/DDBJ whole genome shotgun (WGS) entry which is preliminary data.</text>
</comment>
<feature type="transmembrane region" description="Helical" evidence="10">
    <location>
        <begin position="368"/>
        <end position="398"/>
    </location>
</feature>
<feature type="transmembrane region" description="Helical" evidence="10">
    <location>
        <begin position="252"/>
        <end position="274"/>
    </location>
</feature>
<dbReference type="Proteomes" id="UP001527925">
    <property type="component" value="Unassembled WGS sequence"/>
</dbReference>
<protein>
    <recommendedName>
        <fullName evidence="16">Amino acid transporter transmembrane domain-containing protein</fullName>
    </recommendedName>
</protein>
<feature type="transmembrane region" description="Helical" evidence="10">
    <location>
        <begin position="175"/>
        <end position="198"/>
    </location>
</feature>
<feature type="transmembrane region" description="Helical" evidence="10">
    <location>
        <begin position="130"/>
        <end position="151"/>
    </location>
</feature>
<dbReference type="PANTHER" id="PTHR22950:SF458">
    <property type="entry name" value="SODIUM-COUPLED NEUTRAL AMINO ACID TRANSPORTER 11-RELATED"/>
    <property type="match status" value="1"/>
</dbReference>
<feature type="transmembrane region" description="Helical" evidence="10">
    <location>
        <begin position="448"/>
        <end position="467"/>
    </location>
</feature>
<feature type="compositionally biased region" description="Acidic residues" evidence="9">
    <location>
        <begin position="25"/>
        <end position="44"/>
    </location>
</feature>
<feature type="compositionally biased region" description="Polar residues" evidence="9">
    <location>
        <begin position="1"/>
        <end position="10"/>
    </location>
</feature>
<dbReference type="Pfam" id="PF04824">
    <property type="entry name" value="Rad21_Rec8"/>
    <property type="match status" value="1"/>
</dbReference>
<feature type="transmembrane region" description="Helical" evidence="10">
    <location>
        <begin position="104"/>
        <end position="124"/>
    </location>
</feature>
<evidence type="ECO:0000256" key="1">
    <source>
        <dbReference type="ARBA" id="ARBA00004141"/>
    </source>
</evidence>
<feature type="transmembrane region" description="Helical" evidence="10">
    <location>
        <begin position="479"/>
        <end position="501"/>
    </location>
</feature>
<comment type="subcellular location">
    <subcellularLocation>
        <location evidence="1">Membrane</location>
        <topology evidence="1">Multi-pass membrane protein</topology>
    </subcellularLocation>
</comment>
<evidence type="ECO:0000259" key="12">
    <source>
        <dbReference type="Pfam" id="PF04824"/>
    </source>
</evidence>
<gene>
    <name evidence="14" type="ORF">HK105_200309</name>
</gene>
<feature type="compositionally biased region" description="Basic and acidic residues" evidence="9">
    <location>
        <begin position="1056"/>
        <end position="1065"/>
    </location>
</feature>
<feature type="transmembrane region" description="Helical" evidence="10">
    <location>
        <begin position="418"/>
        <end position="442"/>
    </location>
</feature>
<dbReference type="InterPro" id="IPR023093">
    <property type="entry name" value="ScpA-like_C"/>
</dbReference>
<feature type="region of interest" description="Disordered" evidence="9">
    <location>
        <begin position="56"/>
        <end position="79"/>
    </location>
</feature>
<evidence type="ECO:0000259" key="11">
    <source>
        <dbReference type="Pfam" id="PF01490"/>
    </source>
</evidence>
<evidence type="ECO:0000256" key="10">
    <source>
        <dbReference type="SAM" id="Phobius"/>
    </source>
</evidence>
<keyword evidence="5 10" id="KW-0812">Transmembrane</keyword>
<dbReference type="SUPFAM" id="SSF46785">
    <property type="entry name" value="Winged helix' DNA-binding domain"/>
    <property type="match status" value="1"/>
</dbReference>
<evidence type="ECO:0000259" key="13">
    <source>
        <dbReference type="Pfam" id="PF04825"/>
    </source>
</evidence>
<dbReference type="Pfam" id="PF01490">
    <property type="entry name" value="Aa_trans"/>
    <property type="match status" value="1"/>
</dbReference>